<dbReference type="GO" id="GO:0000155">
    <property type="term" value="F:phosphorelay sensor kinase activity"/>
    <property type="evidence" value="ECO:0007669"/>
    <property type="project" value="InterPro"/>
</dbReference>
<proteinExistence type="predicted"/>
<dbReference type="SMART" id="SM00387">
    <property type="entry name" value="HATPase_c"/>
    <property type="match status" value="1"/>
</dbReference>
<dbReference type="InterPro" id="IPR004358">
    <property type="entry name" value="Sig_transdc_His_kin-like_C"/>
</dbReference>
<dbReference type="CDD" id="cd06225">
    <property type="entry name" value="HAMP"/>
    <property type="match status" value="1"/>
</dbReference>
<evidence type="ECO:0000259" key="13">
    <source>
        <dbReference type="PROSITE" id="PS50109"/>
    </source>
</evidence>
<protein>
    <recommendedName>
        <fullName evidence="4">histidine kinase</fullName>
        <ecNumber evidence="4">2.7.13.3</ecNumber>
    </recommendedName>
</protein>
<comment type="catalytic activity">
    <reaction evidence="1">
        <text>ATP + protein L-histidine = ADP + protein N-phospho-L-histidine.</text>
        <dbReference type="EC" id="2.7.13.3"/>
    </reaction>
</comment>
<keyword evidence="8 15" id="KW-0418">Kinase</keyword>
<evidence type="ECO:0000256" key="2">
    <source>
        <dbReference type="ARBA" id="ARBA00001968"/>
    </source>
</evidence>
<dbReference type="Pfam" id="PF00672">
    <property type="entry name" value="HAMP"/>
    <property type="match status" value="1"/>
</dbReference>
<keyword evidence="10" id="KW-0902">Two-component regulatory system</keyword>
<dbReference type="SUPFAM" id="SSF158472">
    <property type="entry name" value="HAMP domain-like"/>
    <property type="match status" value="1"/>
</dbReference>
<keyword evidence="11 12" id="KW-0472">Membrane</keyword>
<evidence type="ECO:0000256" key="6">
    <source>
        <dbReference type="ARBA" id="ARBA00022679"/>
    </source>
</evidence>
<evidence type="ECO:0000259" key="14">
    <source>
        <dbReference type="PROSITE" id="PS50885"/>
    </source>
</evidence>
<evidence type="ECO:0000256" key="10">
    <source>
        <dbReference type="ARBA" id="ARBA00023012"/>
    </source>
</evidence>
<evidence type="ECO:0000256" key="11">
    <source>
        <dbReference type="ARBA" id="ARBA00023136"/>
    </source>
</evidence>
<gene>
    <name evidence="15" type="ORF">NN4_22320</name>
</gene>
<dbReference type="GO" id="GO:0005886">
    <property type="term" value="C:plasma membrane"/>
    <property type="evidence" value="ECO:0007669"/>
    <property type="project" value="UniProtKB-SubCell"/>
</dbReference>
<evidence type="ECO:0000313" key="16">
    <source>
        <dbReference type="Proteomes" id="UP000321424"/>
    </source>
</evidence>
<evidence type="ECO:0000256" key="7">
    <source>
        <dbReference type="ARBA" id="ARBA00022692"/>
    </source>
</evidence>
<accession>A0A511MAM3</accession>
<comment type="caution">
    <text evidence="15">The sequence shown here is derived from an EMBL/GenBank/DDBJ whole genome shotgun (WGS) entry which is preliminary data.</text>
</comment>
<dbReference type="Pfam" id="PF00512">
    <property type="entry name" value="HisKA"/>
    <property type="match status" value="1"/>
</dbReference>
<keyword evidence="7 12" id="KW-0812">Transmembrane</keyword>
<dbReference type="FunFam" id="3.30.565.10:FF:000006">
    <property type="entry name" value="Sensor histidine kinase WalK"/>
    <property type="match status" value="1"/>
</dbReference>
<keyword evidence="16" id="KW-1185">Reference proteome</keyword>
<dbReference type="PROSITE" id="PS50109">
    <property type="entry name" value="HIS_KIN"/>
    <property type="match status" value="1"/>
</dbReference>
<keyword evidence="5" id="KW-0597">Phosphoprotein</keyword>
<keyword evidence="9 12" id="KW-1133">Transmembrane helix</keyword>
<dbReference type="InterPro" id="IPR005467">
    <property type="entry name" value="His_kinase_dom"/>
</dbReference>
<comment type="subcellular location">
    <subcellularLocation>
        <location evidence="3">Cell membrane</location>
    </subcellularLocation>
</comment>
<dbReference type="InterPro" id="IPR050428">
    <property type="entry name" value="TCS_sensor_his_kinase"/>
</dbReference>
<dbReference type="EC" id="2.7.13.3" evidence="4"/>
<dbReference type="EMBL" id="BJXA01000011">
    <property type="protein sequence ID" value="GEM37713.1"/>
    <property type="molecule type" value="Genomic_DNA"/>
</dbReference>
<dbReference type="Gene3D" id="1.10.287.130">
    <property type="match status" value="1"/>
</dbReference>
<reference evidence="15 16" key="1">
    <citation type="submission" date="2019-07" db="EMBL/GenBank/DDBJ databases">
        <title>Whole genome shotgun sequence of Nocardia ninae NBRC 108245.</title>
        <authorList>
            <person name="Hosoyama A."/>
            <person name="Uohara A."/>
            <person name="Ohji S."/>
            <person name="Ichikawa N."/>
        </authorList>
    </citation>
    <scope>NUCLEOTIDE SEQUENCE [LARGE SCALE GENOMIC DNA]</scope>
    <source>
        <strain evidence="15 16">NBRC 108245</strain>
    </source>
</reference>
<dbReference type="SMART" id="SM00304">
    <property type="entry name" value="HAMP"/>
    <property type="match status" value="1"/>
</dbReference>
<dbReference type="GO" id="GO:0005509">
    <property type="term" value="F:calcium ion binding"/>
    <property type="evidence" value="ECO:0007669"/>
    <property type="project" value="UniProtKB-ARBA"/>
</dbReference>
<evidence type="ECO:0000256" key="3">
    <source>
        <dbReference type="ARBA" id="ARBA00004236"/>
    </source>
</evidence>
<dbReference type="CDD" id="cd00082">
    <property type="entry name" value="HisKA"/>
    <property type="match status" value="1"/>
</dbReference>
<feature type="domain" description="Histidine kinase" evidence="13">
    <location>
        <begin position="283"/>
        <end position="506"/>
    </location>
</feature>
<dbReference type="FunFam" id="1.10.287.130:FF:000001">
    <property type="entry name" value="Two-component sensor histidine kinase"/>
    <property type="match status" value="1"/>
</dbReference>
<dbReference type="InterPro" id="IPR003661">
    <property type="entry name" value="HisK_dim/P_dom"/>
</dbReference>
<comment type="cofactor">
    <cofactor evidence="2">
        <name>a divalent metal cation</name>
        <dbReference type="ChEBI" id="CHEBI:60240"/>
    </cofactor>
</comment>
<dbReference type="Pfam" id="PF02518">
    <property type="entry name" value="HATPase_c"/>
    <property type="match status" value="1"/>
</dbReference>
<dbReference type="SMART" id="SM00388">
    <property type="entry name" value="HisKA"/>
    <property type="match status" value="1"/>
</dbReference>
<dbReference type="PROSITE" id="PS50885">
    <property type="entry name" value="HAMP"/>
    <property type="match status" value="1"/>
</dbReference>
<dbReference type="PANTHER" id="PTHR45436:SF5">
    <property type="entry name" value="SENSOR HISTIDINE KINASE TRCS"/>
    <property type="match status" value="1"/>
</dbReference>
<evidence type="ECO:0000256" key="1">
    <source>
        <dbReference type="ARBA" id="ARBA00000085"/>
    </source>
</evidence>
<dbReference type="Proteomes" id="UP000321424">
    <property type="component" value="Unassembled WGS sequence"/>
</dbReference>
<evidence type="ECO:0000313" key="15">
    <source>
        <dbReference type="EMBL" id="GEM37713.1"/>
    </source>
</evidence>
<evidence type="ECO:0000256" key="4">
    <source>
        <dbReference type="ARBA" id="ARBA00012438"/>
    </source>
</evidence>
<dbReference type="SUPFAM" id="SSF55874">
    <property type="entry name" value="ATPase domain of HSP90 chaperone/DNA topoisomerase II/histidine kinase"/>
    <property type="match status" value="1"/>
</dbReference>
<evidence type="ECO:0000256" key="8">
    <source>
        <dbReference type="ARBA" id="ARBA00022777"/>
    </source>
</evidence>
<dbReference type="CDD" id="cd00075">
    <property type="entry name" value="HATPase"/>
    <property type="match status" value="1"/>
</dbReference>
<feature type="domain" description="HAMP" evidence="14">
    <location>
        <begin position="208"/>
        <end position="261"/>
    </location>
</feature>
<dbReference type="Gene3D" id="6.10.340.10">
    <property type="match status" value="1"/>
</dbReference>
<dbReference type="InterPro" id="IPR036097">
    <property type="entry name" value="HisK_dim/P_sf"/>
</dbReference>
<dbReference type="AlphaFoldDB" id="A0A511MAM3"/>
<name>A0A511MAM3_9NOCA</name>
<evidence type="ECO:0000256" key="9">
    <source>
        <dbReference type="ARBA" id="ARBA00022989"/>
    </source>
</evidence>
<evidence type="ECO:0000256" key="5">
    <source>
        <dbReference type="ARBA" id="ARBA00022553"/>
    </source>
</evidence>
<evidence type="ECO:0000256" key="12">
    <source>
        <dbReference type="SAM" id="Phobius"/>
    </source>
</evidence>
<organism evidence="15 16">
    <name type="scientific">Nocardia ninae NBRC 108245</name>
    <dbReference type="NCBI Taxonomy" id="1210091"/>
    <lineage>
        <taxon>Bacteria</taxon>
        <taxon>Bacillati</taxon>
        <taxon>Actinomycetota</taxon>
        <taxon>Actinomycetes</taxon>
        <taxon>Mycobacteriales</taxon>
        <taxon>Nocardiaceae</taxon>
        <taxon>Nocardia</taxon>
    </lineage>
</organism>
<sequence length="512" mass="54510">MCGTGEPGMSARARVARRVASVPLRIGLVIALLLLTAAALLASGVAVTSALSQSLTQRTDEQLYDAARSWAQPRPMKQVRTSDGAVQWVPADAPGPLPRLPGDQPRRFFELHKSAGGQVFFEVAGGGNASGIPDLAGQSGDAPVTVDSADGSSVRWRVLTTENQYGSTTVGLPLTDNQETVSHLIFIEIATGTAALITLGVVGYLVIQRSLRPLREVEDTAAAIAGGDLHRRVPVRGVDTEVDHLARSLNEMLARIQYGVAATEASEEAARRSEATMRRFVADASHELRTPLTTIRGFAELYRQGASTDAAMVIGRIESESERMSLLVEDLLLLARLDEKRPLERKSVDLLALAGDAVHNAQAMAARQKPTPATPERRIGVVVDRGEGTMEVIGDEPRLRQILANLLGNALAHTPSQAAIIVRLTPFRDEVRLDVIDSGPGLAPEAAARVFERFYRTDSSRNRASGGAGLGLSIVHALVAAHGGRVTVHSQPGEGAIFTVTLPREQTACATT</sequence>
<dbReference type="InterPro" id="IPR003594">
    <property type="entry name" value="HATPase_dom"/>
</dbReference>
<keyword evidence="6" id="KW-0808">Transferase</keyword>
<dbReference type="PRINTS" id="PR00344">
    <property type="entry name" value="BCTRLSENSOR"/>
</dbReference>
<feature type="transmembrane region" description="Helical" evidence="12">
    <location>
        <begin position="184"/>
        <end position="207"/>
    </location>
</feature>
<dbReference type="InterPro" id="IPR003660">
    <property type="entry name" value="HAMP_dom"/>
</dbReference>
<dbReference type="InterPro" id="IPR036890">
    <property type="entry name" value="HATPase_C_sf"/>
</dbReference>
<dbReference type="SUPFAM" id="SSF47384">
    <property type="entry name" value="Homodimeric domain of signal transducing histidine kinase"/>
    <property type="match status" value="1"/>
</dbReference>
<dbReference type="Gene3D" id="3.30.565.10">
    <property type="entry name" value="Histidine kinase-like ATPase, C-terminal domain"/>
    <property type="match status" value="1"/>
</dbReference>
<dbReference type="PANTHER" id="PTHR45436">
    <property type="entry name" value="SENSOR HISTIDINE KINASE YKOH"/>
    <property type="match status" value="1"/>
</dbReference>